<evidence type="ECO:0000313" key="2">
    <source>
        <dbReference type="Proteomes" id="UP000286077"/>
    </source>
</evidence>
<reference evidence="1 2" key="1">
    <citation type="submission" date="2018-08" db="EMBL/GenBank/DDBJ databases">
        <title>A genome reference for cultivated species of the human gut microbiota.</title>
        <authorList>
            <person name="Zou Y."/>
            <person name="Xue W."/>
            <person name="Luo G."/>
        </authorList>
    </citation>
    <scope>NUCLEOTIDE SEQUENCE [LARGE SCALE GENOMIC DNA]</scope>
    <source>
        <strain evidence="1 2">AF11-14</strain>
    </source>
</reference>
<dbReference type="EMBL" id="QSAQ01000024">
    <property type="protein sequence ID" value="RGW67178.1"/>
    <property type="molecule type" value="Genomic_DNA"/>
</dbReference>
<comment type="caution">
    <text evidence="1">The sequence shown here is derived from an EMBL/GenBank/DDBJ whole genome shotgun (WGS) entry which is preliminary data.</text>
</comment>
<proteinExistence type="predicted"/>
<organism evidence="1 2">
    <name type="scientific">Segatella copri</name>
    <dbReference type="NCBI Taxonomy" id="165179"/>
    <lineage>
        <taxon>Bacteria</taxon>
        <taxon>Pseudomonadati</taxon>
        <taxon>Bacteroidota</taxon>
        <taxon>Bacteroidia</taxon>
        <taxon>Bacteroidales</taxon>
        <taxon>Prevotellaceae</taxon>
        <taxon>Segatella</taxon>
    </lineage>
</organism>
<dbReference type="Proteomes" id="UP000286077">
    <property type="component" value="Unassembled WGS sequence"/>
</dbReference>
<evidence type="ECO:0000313" key="1">
    <source>
        <dbReference type="EMBL" id="RGW67178.1"/>
    </source>
</evidence>
<protein>
    <submittedName>
        <fullName evidence="1">Uncharacterized protein</fullName>
    </submittedName>
</protein>
<dbReference type="AlphaFoldDB" id="A0AA92U2M7"/>
<name>A0AA92U2M7_9BACT</name>
<sequence>MSKVSLPAFVLVYLSRLPNEKAVMAVSCVYSTVVSSLLKQEESESVAVISAMKAKNFLFILSYFIFSCKFTENSLKNRPFLLIIMQFIDFRGIFYIF</sequence>
<accession>A0AA92U2M7</accession>
<gene>
    <name evidence="1" type="ORF">DWV60_09865</name>
</gene>